<gene>
    <name evidence="2" type="ORF">H7I41_19705</name>
</gene>
<dbReference type="Pfam" id="PF03061">
    <property type="entry name" value="4HBT"/>
    <property type="match status" value="1"/>
</dbReference>
<dbReference type="SUPFAM" id="SSF54637">
    <property type="entry name" value="Thioesterase/thiol ester dehydrase-isomerase"/>
    <property type="match status" value="2"/>
</dbReference>
<reference evidence="2" key="2">
    <citation type="journal article" date="2022" name="BMC Genomics">
        <title>Comparative genome analysis of mycobacteria focusing on tRNA and non-coding RNA.</title>
        <authorList>
            <person name="Behra P.R.K."/>
            <person name="Pettersson B.M.F."/>
            <person name="Ramesh M."/>
            <person name="Das S."/>
            <person name="Dasgupta S."/>
            <person name="Kirsebom L.A."/>
        </authorList>
    </citation>
    <scope>NUCLEOTIDE SEQUENCE</scope>
    <source>
        <strain evidence="2">DSM 44615</strain>
    </source>
</reference>
<dbReference type="CDD" id="cd03443">
    <property type="entry name" value="PaaI_thioesterase"/>
    <property type="match status" value="1"/>
</dbReference>
<dbReference type="InterPro" id="IPR006683">
    <property type="entry name" value="Thioestr_dom"/>
</dbReference>
<reference evidence="2" key="1">
    <citation type="submission" date="2020-07" db="EMBL/GenBank/DDBJ databases">
        <authorList>
            <person name="Pettersson B.M.F."/>
            <person name="Behra P.R.K."/>
            <person name="Ramesh M."/>
            <person name="Das S."/>
            <person name="Dasgupta S."/>
            <person name="Kirsebom L.A."/>
        </authorList>
    </citation>
    <scope>NUCLEOTIDE SEQUENCE</scope>
    <source>
        <strain evidence="2">DSM 44615</strain>
    </source>
</reference>
<accession>A0A9X2YRP1</accession>
<comment type="caution">
    <text evidence="2">The sequence shown here is derived from an EMBL/GenBank/DDBJ whole genome shotgun (WGS) entry which is preliminary data.</text>
</comment>
<dbReference type="AlphaFoldDB" id="A0A9X2YRP1"/>
<dbReference type="EMBL" id="JACKSJ010000163">
    <property type="protein sequence ID" value="MCV7172146.1"/>
    <property type="molecule type" value="Genomic_DNA"/>
</dbReference>
<evidence type="ECO:0000313" key="2">
    <source>
        <dbReference type="EMBL" id="MCV7172146.1"/>
    </source>
</evidence>
<dbReference type="Gene3D" id="3.10.129.10">
    <property type="entry name" value="Hotdog Thioesterase"/>
    <property type="match status" value="2"/>
</dbReference>
<evidence type="ECO:0000259" key="1">
    <source>
        <dbReference type="Pfam" id="PF03061"/>
    </source>
</evidence>
<dbReference type="RefSeq" id="WP_264014323.1">
    <property type="nucleotide sequence ID" value="NZ_JACKSJ010000163.1"/>
</dbReference>
<keyword evidence="3" id="KW-1185">Reference proteome</keyword>
<name>A0A9X2YRP1_9MYCO</name>
<protein>
    <submittedName>
        <fullName evidence="2">PaaI family thioesterase</fullName>
    </submittedName>
</protein>
<sequence length="264" mass="27558">MSHPLNTPIGRFGIETHEGTGTRVVATIPVAGLVNPLTGAPTVAPLAMLLDHVGGLANHIRKGDDEWTLTTELSLELVPEAVDLIAGHSDPVVAYARPFAHKTRTALALAEFTHRGTVIGTGTVRSFYIVAAEFTDFPSDPAHHERKTGLADMMAVRPGPGQAELRQAADPVLNNSLGVVHGGVAATGLELVADAAVNAAGTAGDPPLRTGSLRVNYLRRLLAGDQSRYEATALRVGRSTGTASAQAVGADGRQALTAHYTAYR</sequence>
<dbReference type="InterPro" id="IPR029069">
    <property type="entry name" value="HotDog_dom_sf"/>
</dbReference>
<feature type="domain" description="Thioesterase" evidence="1">
    <location>
        <begin position="178"/>
        <end position="254"/>
    </location>
</feature>
<organism evidence="2 3">
    <name type="scientific">[Mycobacterium] manitobense</name>
    <dbReference type="NCBI Taxonomy" id="190147"/>
    <lineage>
        <taxon>Bacteria</taxon>
        <taxon>Bacillati</taxon>
        <taxon>Actinomycetota</taxon>
        <taxon>Actinomycetes</taxon>
        <taxon>Mycobacteriales</taxon>
        <taxon>Mycobacteriaceae</taxon>
        <taxon>Mycolicibacterium</taxon>
    </lineage>
</organism>
<proteinExistence type="predicted"/>
<evidence type="ECO:0000313" key="3">
    <source>
        <dbReference type="Proteomes" id="UP001140293"/>
    </source>
</evidence>
<dbReference type="Proteomes" id="UP001140293">
    <property type="component" value="Unassembled WGS sequence"/>
</dbReference>